<dbReference type="PANTHER" id="PTHR10953:SF240">
    <property type="entry name" value="SULFUR CARRIER PROTEIN THIS ADENYLYLTRANSFERASE"/>
    <property type="match status" value="1"/>
</dbReference>
<keyword evidence="3" id="KW-0808">Transferase</keyword>
<dbReference type="InterPro" id="IPR035985">
    <property type="entry name" value="Ubiquitin-activating_enz"/>
</dbReference>
<gene>
    <name evidence="3" type="ORF">SAMN02745132_01098</name>
</gene>
<protein>
    <submittedName>
        <fullName evidence="3">Sulfur carrier protein ThiS adenylyltransferase</fullName>
    </submittedName>
</protein>
<evidence type="ECO:0000256" key="1">
    <source>
        <dbReference type="ARBA" id="ARBA00009919"/>
    </source>
</evidence>
<dbReference type="InterPro" id="IPR045886">
    <property type="entry name" value="ThiF/MoeB/HesA"/>
</dbReference>
<dbReference type="GO" id="GO:0008146">
    <property type="term" value="F:sulfotransferase activity"/>
    <property type="evidence" value="ECO:0007669"/>
    <property type="project" value="TreeGrafter"/>
</dbReference>
<dbReference type="GO" id="GO:0004792">
    <property type="term" value="F:thiosulfate-cyanide sulfurtransferase activity"/>
    <property type="evidence" value="ECO:0007669"/>
    <property type="project" value="TreeGrafter"/>
</dbReference>
<evidence type="ECO:0000259" key="2">
    <source>
        <dbReference type="Pfam" id="PF00899"/>
    </source>
</evidence>
<dbReference type="EMBL" id="FUXU01000009">
    <property type="protein sequence ID" value="SKA49359.1"/>
    <property type="molecule type" value="Genomic_DNA"/>
</dbReference>
<dbReference type="Pfam" id="PF00899">
    <property type="entry name" value="ThiF"/>
    <property type="match status" value="1"/>
</dbReference>
<dbReference type="OrthoDB" id="9804286at2"/>
<comment type="similarity">
    <text evidence="1">Belongs to the HesA/MoeB/ThiF family.</text>
</comment>
<dbReference type="Gene3D" id="3.40.50.720">
    <property type="entry name" value="NAD(P)-binding Rossmann-like Domain"/>
    <property type="match status" value="1"/>
</dbReference>
<organism evidence="3 4">
    <name type="scientific">Enterovibrio nigricans DSM 22720</name>
    <dbReference type="NCBI Taxonomy" id="1121868"/>
    <lineage>
        <taxon>Bacteria</taxon>
        <taxon>Pseudomonadati</taxon>
        <taxon>Pseudomonadota</taxon>
        <taxon>Gammaproteobacteria</taxon>
        <taxon>Vibrionales</taxon>
        <taxon>Vibrionaceae</taxon>
        <taxon>Enterovibrio</taxon>
    </lineage>
</organism>
<reference evidence="4" key="1">
    <citation type="submission" date="2017-02" db="EMBL/GenBank/DDBJ databases">
        <authorList>
            <person name="Varghese N."/>
            <person name="Submissions S."/>
        </authorList>
    </citation>
    <scope>NUCLEOTIDE SEQUENCE [LARGE SCALE GENOMIC DNA]</scope>
    <source>
        <strain evidence="4">DSM 22720</strain>
    </source>
</reference>
<dbReference type="AlphaFoldDB" id="A0A1T4U9M3"/>
<sequence>MAKQPLSDLAFQRYSRQIMLSEWGEDNQNALANAKVLIVGCGGLGTAAGLYLSGAGVGQLVLADDDSLELSNFSRQVAYRESDLGCNKASALAGQLTALNSESLCRVVKRRLDGMSLSLEVSLADVVLDCSDNMETRQAVNLACAENDTPLVAGAAIGWQGQLMVFDFSRQPSPCYHCLFPIDEEATPRNCQSAGVVGPIVGAIGTFQALEAVKLLMNQSQSPSSFYQLDGKTLSLRSMKVPCDPTCSVCQRVNTEVPNADLA</sequence>
<dbReference type="SUPFAM" id="SSF69572">
    <property type="entry name" value="Activating enzymes of the ubiquitin-like proteins"/>
    <property type="match status" value="1"/>
</dbReference>
<dbReference type="GO" id="GO:0016779">
    <property type="term" value="F:nucleotidyltransferase activity"/>
    <property type="evidence" value="ECO:0007669"/>
    <property type="project" value="UniProtKB-KW"/>
</dbReference>
<dbReference type="InterPro" id="IPR000594">
    <property type="entry name" value="ThiF_NAD_FAD-bd"/>
</dbReference>
<dbReference type="RefSeq" id="WP_078751552.1">
    <property type="nucleotide sequence ID" value="NZ_FUXU01000009.1"/>
</dbReference>
<proteinExistence type="inferred from homology"/>
<dbReference type="Proteomes" id="UP000190162">
    <property type="component" value="Unassembled WGS sequence"/>
</dbReference>
<dbReference type="GO" id="GO:0008641">
    <property type="term" value="F:ubiquitin-like modifier activating enzyme activity"/>
    <property type="evidence" value="ECO:0007669"/>
    <property type="project" value="InterPro"/>
</dbReference>
<dbReference type="GO" id="GO:0005829">
    <property type="term" value="C:cytosol"/>
    <property type="evidence" value="ECO:0007669"/>
    <property type="project" value="TreeGrafter"/>
</dbReference>
<keyword evidence="4" id="KW-1185">Reference proteome</keyword>
<dbReference type="FunFam" id="3.40.50.720:FF:000080">
    <property type="entry name" value="Thiazole biosynthesis adenylyltransferase ThiF"/>
    <property type="match status" value="1"/>
</dbReference>
<name>A0A1T4U9M3_9GAMM</name>
<accession>A0A1T4U9M3</accession>
<dbReference type="PANTHER" id="PTHR10953">
    <property type="entry name" value="UBIQUITIN-ACTIVATING ENZYME E1"/>
    <property type="match status" value="1"/>
</dbReference>
<keyword evidence="3" id="KW-0548">Nucleotidyltransferase</keyword>
<dbReference type="CDD" id="cd00757">
    <property type="entry name" value="ThiF_MoeB_HesA_family"/>
    <property type="match status" value="1"/>
</dbReference>
<feature type="domain" description="THIF-type NAD/FAD binding fold" evidence="2">
    <location>
        <begin position="14"/>
        <end position="248"/>
    </location>
</feature>
<evidence type="ECO:0000313" key="4">
    <source>
        <dbReference type="Proteomes" id="UP000190162"/>
    </source>
</evidence>
<evidence type="ECO:0000313" key="3">
    <source>
        <dbReference type="EMBL" id="SKA49359.1"/>
    </source>
</evidence>